<sequence length="1214" mass="136492">CCCNGPYHPEPAWAWLFRTNHNRLGRISCAELFWDQILTHIPTSPLYPPAFACLFFTPCARSLSPRRRSASPALSDDAPGAGRRQLLSFRRRSPLRRACSPSTSLIARRRCSPWPFSPRTLDGRLSPIIPPRLTQVRKSSMGTKVQQNSTDSPKAEIDTRAPFESVKAAVSLFGEVAFPSDRSTARKPKPPPIERALPKETQLHLAQKELNKYKEQLNNAEITRIQALAELERVKRIVEELTNKLSTLNELKEQALKATEASESQTKKLEDVSSVESTTRKDAGWEQEFDNAREQYAAAITELDAAKLELRRIKKDFETSMEGKLTAIQQEAESKQLFDANTEKVAQLSKEISAAQESLMHVKLAADQARQAESKIHINKDTAKLSYKQALEETEKKLTSLKKEFDPEVHNMLEAKLAKTTAEIGAVQKEMEDTRSSYLEFVTTVTSELDGAKEMLQKLAEEESSLRSLVESLKLELEGLKKEHEELKEKDAETESVVGNLHLKLQKCKAELEAAMVAESKATSASDDLVSTLQQLSSESQNALQEAEEMKKSAEELRADSEAAQTTLHEAEKQLQVALKDAEEAKAAEARVLDLIRELSEKANVARASTSESGANITISKEEYESLTRKVEESGKLVEMKVAAAIAQVEAVRASENEAVKKLEAARKEMEDTETATEEALKRAEMSEAAKKAVEEELRRWREKEQKMAAKTASRILAEAQMLAEALPPKPMVHSAKSVEKTEENRKVVRPTVSKKALLPNLSGIFHRKKNQIDGGSPSHLPGEKPAPETSALISKAQMRWLKKWLASPIKFTGGITAFGSLTDRAPQEILNGKLHHTRYSVTALLQQFGSGSANVLGNASNPQFDIKRPQTLLHGRLIGCRRLSDSAGKKRTLSRDWLARLWVEEKRNMEVRRSGRRKRQPAPRVQDRGTLFDTFSSQLPFLKSVLRKPVLAEQDSGIKETMQQPPISQYDGDLLSPGSPEEVRLAPLLSRANLLITRDIEWANIMFAFEQENRYVIVDACYPQLPVGFIRESSNVIFRQLLRGRRPFVAYIFDAMGNEIFRVRRPFWWINSTIYAEIDGKEVGVVHRRWHLWRRIYDLYLGNKQFAVVENPGFWNWTFTLKDEDDNVLAQIDRDWRGIGFELFTDAGQYVIRFGDSNSLPITEPASGIQELEVARPLTLSERAVAVALAVSLDNDYFSRSRGWGLPILVAGE</sequence>
<evidence type="ECO:0000256" key="3">
    <source>
        <dbReference type="ARBA" id="ARBA00023054"/>
    </source>
</evidence>
<feature type="region of interest" description="Disordered" evidence="5">
    <location>
        <begin position="137"/>
        <end position="156"/>
    </location>
</feature>
<feature type="coiled-coil region" evidence="4">
    <location>
        <begin position="646"/>
        <end position="711"/>
    </location>
</feature>
<feature type="compositionally biased region" description="Basic and acidic residues" evidence="5">
    <location>
        <begin position="737"/>
        <end position="747"/>
    </location>
</feature>
<evidence type="ECO:0008006" key="8">
    <source>
        <dbReference type="Google" id="ProtNLM"/>
    </source>
</evidence>
<dbReference type="InterPro" id="IPR008545">
    <property type="entry name" value="Web"/>
</dbReference>
<dbReference type="GO" id="GO:0009903">
    <property type="term" value="P:chloroplast avoidance movement"/>
    <property type="evidence" value="ECO:0007669"/>
    <property type="project" value="TreeGrafter"/>
</dbReference>
<keyword evidence="3 4" id="KW-0175">Coiled coil</keyword>
<feature type="coiled-coil region" evidence="4">
    <location>
        <begin position="203"/>
        <end position="316"/>
    </location>
</feature>
<evidence type="ECO:0000256" key="5">
    <source>
        <dbReference type="SAM" id="MobiDB-lite"/>
    </source>
</evidence>
<evidence type="ECO:0000313" key="6">
    <source>
        <dbReference type="EMBL" id="URE18990.1"/>
    </source>
</evidence>
<organism evidence="6 7">
    <name type="scientific">Musa troglodytarum</name>
    <name type="common">fe'i banana</name>
    <dbReference type="NCBI Taxonomy" id="320322"/>
    <lineage>
        <taxon>Eukaryota</taxon>
        <taxon>Viridiplantae</taxon>
        <taxon>Streptophyta</taxon>
        <taxon>Embryophyta</taxon>
        <taxon>Tracheophyta</taxon>
        <taxon>Spermatophyta</taxon>
        <taxon>Magnoliopsida</taxon>
        <taxon>Liliopsida</taxon>
        <taxon>Zingiberales</taxon>
        <taxon>Musaceae</taxon>
        <taxon>Musa</taxon>
    </lineage>
</organism>
<dbReference type="InterPro" id="IPR025659">
    <property type="entry name" value="Tubby-like_C"/>
</dbReference>
<dbReference type="GO" id="GO:0005829">
    <property type="term" value="C:cytosol"/>
    <property type="evidence" value="ECO:0007669"/>
    <property type="project" value="TreeGrafter"/>
</dbReference>
<proteinExistence type="inferred from homology"/>
<dbReference type="EMBL" id="CP097509">
    <property type="protein sequence ID" value="URE18990.1"/>
    <property type="molecule type" value="Genomic_DNA"/>
</dbReference>
<evidence type="ECO:0000256" key="1">
    <source>
        <dbReference type="ARBA" id="ARBA00005350"/>
    </source>
</evidence>
<accession>A0A9E7GQA0</accession>
<reference evidence="6" key="1">
    <citation type="submission" date="2022-05" db="EMBL/GenBank/DDBJ databases">
        <title>The Musa troglodytarum L. genome provides insights into the mechanism of non-climacteric behaviour and enrichment of carotenoids.</title>
        <authorList>
            <person name="Wang J."/>
        </authorList>
    </citation>
    <scope>NUCLEOTIDE SEQUENCE</scope>
    <source>
        <tissue evidence="6">Leaf</tissue>
    </source>
</reference>
<dbReference type="PANTHER" id="PTHR32054:SF3">
    <property type="entry name" value="HEAVY CHAIN, PUTATIVE, EXPRESSED-RELATED"/>
    <property type="match status" value="1"/>
</dbReference>
<dbReference type="SUPFAM" id="SSF54518">
    <property type="entry name" value="Tubby C-terminal domain-like"/>
    <property type="match status" value="1"/>
</dbReference>
<dbReference type="Proteomes" id="UP001055439">
    <property type="component" value="Chromosome 7"/>
</dbReference>
<dbReference type="GO" id="GO:0009904">
    <property type="term" value="P:chloroplast accumulation movement"/>
    <property type="evidence" value="ECO:0007669"/>
    <property type="project" value="TreeGrafter"/>
</dbReference>
<evidence type="ECO:0000313" key="7">
    <source>
        <dbReference type="Proteomes" id="UP001055439"/>
    </source>
</evidence>
<feature type="region of interest" description="Disordered" evidence="5">
    <location>
        <begin position="768"/>
        <end position="788"/>
    </location>
</feature>
<dbReference type="Pfam" id="PF05701">
    <property type="entry name" value="WEMBL"/>
    <property type="match status" value="1"/>
</dbReference>
<feature type="non-terminal residue" evidence="6">
    <location>
        <position position="1"/>
    </location>
</feature>
<comment type="similarity">
    <text evidence="1">Belongs to the phospholipid scramblase family.</text>
</comment>
<dbReference type="InterPro" id="IPR005552">
    <property type="entry name" value="Scramblase"/>
</dbReference>
<gene>
    <name evidence="6" type="ORF">MUK42_12013</name>
</gene>
<dbReference type="PANTHER" id="PTHR32054">
    <property type="entry name" value="HEAVY CHAIN, PUTATIVE, EXPRESSED-RELATED-RELATED"/>
    <property type="match status" value="1"/>
</dbReference>
<evidence type="ECO:0000256" key="2">
    <source>
        <dbReference type="ARBA" id="ARBA00005485"/>
    </source>
</evidence>
<comment type="similarity">
    <text evidence="2">Belongs to the WEB family.</text>
</comment>
<protein>
    <recommendedName>
        <fullName evidence="8">Phospholipid scramblase</fullName>
    </recommendedName>
</protein>
<dbReference type="Pfam" id="PF03803">
    <property type="entry name" value="Scramblase"/>
    <property type="match status" value="1"/>
</dbReference>
<name>A0A9E7GQA0_9LILI</name>
<feature type="coiled-coil region" evidence="4">
    <location>
        <begin position="384"/>
        <end position="497"/>
    </location>
</feature>
<feature type="region of interest" description="Disordered" evidence="5">
    <location>
        <begin position="730"/>
        <end position="749"/>
    </location>
</feature>
<dbReference type="AlphaFoldDB" id="A0A9E7GQA0"/>
<dbReference type="OrthoDB" id="191150at2759"/>
<feature type="compositionally biased region" description="Polar residues" evidence="5">
    <location>
        <begin position="137"/>
        <end position="152"/>
    </location>
</feature>
<feature type="coiled-coil region" evidence="4">
    <location>
        <begin position="530"/>
        <end position="602"/>
    </location>
</feature>
<dbReference type="GO" id="GO:0017128">
    <property type="term" value="F:phospholipid scramblase activity"/>
    <property type="evidence" value="ECO:0007669"/>
    <property type="project" value="InterPro"/>
</dbReference>
<keyword evidence="7" id="KW-1185">Reference proteome</keyword>
<evidence type="ECO:0000256" key="4">
    <source>
        <dbReference type="SAM" id="Coils"/>
    </source>
</evidence>